<dbReference type="Proteomes" id="UP000587586">
    <property type="component" value="Unassembled WGS sequence"/>
</dbReference>
<reference evidence="2" key="1">
    <citation type="submission" date="2020-06" db="EMBL/GenBank/DDBJ databases">
        <title>Draft genomic sequecing of Geomonas sp. Red745.</title>
        <authorList>
            <person name="Itoh H."/>
            <person name="Xu Z.X."/>
            <person name="Ushijima N."/>
            <person name="Masuda Y."/>
            <person name="Shiratori Y."/>
            <person name="Senoo K."/>
        </authorList>
    </citation>
    <scope>NUCLEOTIDE SEQUENCE [LARGE SCALE GENOMIC DNA]</scope>
    <source>
        <strain evidence="2">Red745</strain>
    </source>
</reference>
<dbReference type="SUPFAM" id="SSF53955">
    <property type="entry name" value="Lysozyme-like"/>
    <property type="match status" value="1"/>
</dbReference>
<dbReference type="AlphaFoldDB" id="A0A6V8N7X9"/>
<dbReference type="InterPro" id="IPR036950">
    <property type="entry name" value="PBP_transglycosylase"/>
</dbReference>
<comment type="caution">
    <text evidence="1">The sequence shown here is derived from an EMBL/GenBank/DDBJ whole genome shotgun (WGS) entry which is preliminary data.</text>
</comment>
<organism evidence="1 2">
    <name type="scientific">Geomonas limicola</name>
    <dbReference type="NCBI Taxonomy" id="2740186"/>
    <lineage>
        <taxon>Bacteria</taxon>
        <taxon>Pseudomonadati</taxon>
        <taxon>Thermodesulfobacteriota</taxon>
        <taxon>Desulfuromonadia</taxon>
        <taxon>Geobacterales</taxon>
        <taxon>Geobacteraceae</taxon>
        <taxon>Geomonas</taxon>
    </lineage>
</organism>
<sequence length="120" mass="13798">MAICFDKIFTKNEQIDLYLASVRFERGVYGVMEAMHFFWNHIVAKPSKAESFFLIERVSNINSKILVHKIVQTARYAKTLGMFTDADLDELLMLYRDATTSGKIKDLDGGMALLSNFFHH</sequence>
<name>A0A6V8N7X9_9BACT</name>
<gene>
    <name evidence="1" type="ORF">GMLC_22650</name>
</gene>
<dbReference type="InterPro" id="IPR023346">
    <property type="entry name" value="Lysozyme-like_dom_sf"/>
</dbReference>
<dbReference type="EMBL" id="BLXZ01000004">
    <property type="protein sequence ID" value="GFO68686.1"/>
    <property type="molecule type" value="Genomic_DNA"/>
</dbReference>
<proteinExistence type="predicted"/>
<protein>
    <submittedName>
        <fullName evidence="1">Uncharacterized protein</fullName>
    </submittedName>
</protein>
<dbReference type="Gene3D" id="1.10.3810.10">
    <property type="entry name" value="Biosynthetic peptidoglycan transglycosylase-like"/>
    <property type="match status" value="1"/>
</dbReference>
<keyword evidence="2" id="KW-1185">Reference proteome</keyword>
<evidence type="ECO:0000313" key="2">
    <source>
        <dbReference type="Proteomes" id="UP000587586"/>
    </source>
</evidence>
<evidence type="ECO:0000313" key="1">
    <source>
        <dbReference type="EMBL" id="GFO68686.1"/>
    </source>
</evidence>
<accession>A0A6V8N7X9</accession>